<evidence type="ECO:0000313" key="2">
    <source>
        <dbReference type="EMBL" id="KAF7272824.1"/>
    </source>
</evidence>
<protein>
    <submittedName>
        <fullName evidence="2">Uncharacterized protein</fullName>
    </submittedName>
</protein>
<comment type="caution">
    <text evidence="2">The sequence shown here is derived from an EMBL/GenBank/DDBJ whole genome shotgun (WGS) entry which is preliminary data.</text>
</comment>
<feature type="compositionally biased region" description="Basic and acidic residues" evidence="1">
    <location>
        <begin position="306"/>
        <end position="316"/>
    </location>
</feature>
<feature type="compositionally biased region" description="Basic and acidic residues" evidence="1">
    <location>
        <begin position="90"/>
        <end position="100"/>
    </location>
</feature>
<feature type="region of interest" description="Disordered" evidence="1">
    <location>
        <begin position="381"/>
        <end position="428"/>
    </location>
</feature>
<name>A0A834I4J5_RHYFE</name>
<dbReference type="Proteomes" id="UP000625711">
    <property type="component" value="Unassembled WGS sequence"/>
</dbReference>
<accession>A0A834I4J5</accession>
<evidence type="ECO:0000256" key="1">
    <source>
        <dbReference type="SAM" id="MobiDB-lite"/>
    </source>
</evidence>
<evidence type="ECO:0000313" key="3">
    <source>
        <dbReference type="Proteomes" id="UP000625711"/>
    </source>
</evidence>
<proteinExistence type="predicted"/>
<feature type="region of interest" description="Disordered" evidence="1">
    <location>
        <begin position="300"/>
        <end position="352"/>
    </location>
</feature>
<feature type="compositionally biased region" description="Polar residues" evidence="1">
    <location>
        <begin position="106"/>
        <end position="115"/>
    </location>
</feature>
<dbReference type="EMBL" id="JAACXV010013677">
    <property type="protein sequence ID" value="KAF7272824.1"/>
    <property type="molecule type" value="Genomic_DNA"/>
</dbReference>
<feature type="region of interest" description="Disordered" evidence="1">
    <location>
        <begin position="455"/>
        <end position="480"/>
    </location>
</feature>
<dbReference type="OrthoDB" id="8197931at2759"/>
<sequence length="834" mass="93186">MNILKNLRYQPIIIYVFFQVTEEEQQRSIVVSLTDQNAIKLRDSGKNQSGGSSFALEGFNSAVALDEIELCEVKVTVVDDLRSELDAVDARDRDKTRTTDGKASISIDQSVNGDNGSERDSGYCEKWFIELDNVDVFVRDKLRNYRDKEIASNKTERMTLTNSPGSDPERETMEIRGELEHDDHHKPKDAIVETKIRSDGVGGPVDEIDFIEMQTIDADVFLKAKCVCTDRVQTTATDFCKDCFREQMVSTTGTETLDDGGGAVERSDKGLRNTSEACANAGFNEAGEARQWQCVESDSGVYTREPSTDDSCKNSPEESCEAVTSLDRLDPGGASPNSSPTVPSRRPSHGTPCALSCTSIEERCAPASACSRESATDVAASDALESRVSQDHPPAATFLTQTSPENRADVSRRVPPQEPLRGSAADGQLSREHLSWGFRNGRLVFVESKSDLGGSRLRSEQVVGTDDVNSRSEDESVSNRTNRLTDKDILYSKDINKRLDENKSRLKYLEDKLKKAGITHDPTSSSHCRNCVERTICDCAQNTNPNQTVTVQNHHYNPARHQQQNQTDENNCGNLTIYADFQDNKDETKSGLDSNQNIVNNFAFDCDEFIPEGLGDICQFDVNNFGGFVEVPPPGYYDEFLEDSSTEESCSQCDEEDHFIVIRRMRGDGANMVNEAERSKHNPDRDNLKSLLKKPGRAKEKKSNRVVFNENKNEFFDADYIILIREECDYDEDDDDGVCTCNQHEMVRLTCCEPNCGCQGYDGFEPTPQSPKFAPPIEFVDAVTLSPPEGYKDMEMMGRGSQRGAVCRECSATHDDEIDDEGKRWIVVLWRRVY</sequence>
<feature type="region of interest" description="Disordered" evidence="1">
    <location>
        <begin position="676"/>
        <end position="698"/>
    </location>
</feature>
<dbReference type="AlphaFoldDB" id="A0A834I4J5"/>
<feature type="region of interest" description="Disordered" evidence="1">
    <location>
        <begin position="90"/>
        <end position="118"/>
    </location>
</feature>
<organism evidence="2 3">
    <name type="scientific">Rhynchophorus ferrugineus</name>
    <name type="common">Red palm weevil</name>
    <name type="synonym">Curculio ferrugineus</name>
    <dbReference type="NCBI Taxonomy" id="354439"/>
    <lineage>
        <taxon>Eukaryota</taxon>
        <taxon>Metazoa</taxon>
        <taxon>Ecdysozoa</taxon>
        <taxon>Arthropoda</taxon>
        <taxon>Hexapoda</taxon>
        <taxon>Insecta</taxon>
        <taxon>Pterygota</taxon>
        <taxon>Neoptera</taxon>
        <taxon>Endopterygota</taxon>
        <taxon>Coleoptera</taxon>
        <taxon>Polyphaga</taxon>
        <taxon>Cucujiformia</taxon>
        <taxon>Curculionidae</taxon>
        <taxon>Dryophthorinae</taxon>
        <taxon>Rhynchophorus</taxon>
    </lineage>
</organism>
<reference evidence="2" key="1">
    <citation type="submission" date="2020-08" db="EMBL/GenBank/DDBJ databases">
        <title>Genome sequencing and assembly of the red palm weevil Rhynchophorus ferrugineus.</title>
        <authorList>
            <person name="Dias G.B."/>
            <person name="Bergman C.M."/>
            <person name="Manee M."/>
        </authorList>
    </citation>
    <scope>NUCLEOTIDE SEQUENCE</scope>
    <source>
        <strain evidence="2">AA-2017</strain>
        <tissue evidence="2">Whole larva</tissue>
    </source>
</reference>
<feature type="compositionally biased region" description="Basic and acidic residues" evidence="1">
    <location>
        <begin position="676"/>
        <end position="688"/>
    </location>
</feature>
<gene>
    <name evidence="2" type="ORF">GWI33_014420</name>
</gene>
<keyword evidence="3" id="KW-1185">Reference proteome</keyword>